<keyword evidence="2" id="KW-1185">Reference proteome</keyword>
<dbReference type="Proteomes" id="UP000234585">
    <property type="component" value="Unassembled WGS sequence"/>
</dbReference>
<dbReference type="RefSeq" id="XP_024673252.1">
    <property type="nucleotide sequence ID" value="XM_024812042.1"/>
</dbReference>
<accession>A0A2I2FF44</accession>
<dbReference type="EMBL" id="KZ559130">
    <property type="protein sequence ID" value="PLB39240.1"/>
    <property type="molecule type" value="Genomic_DNA"/>
</dbReference>
<reference evidence="1 2" key="1">
    <citation type="submission" date="2017-12" db="EMBL/GenBank/DDBJ databases">
        <authorList>
            <consortium name="DOE Joint Genome Institute"/>
            <person name="Haridas S."/>
            <person name="Kjaerbolling I."/>
            <person name="Vesth T.C."/>
            <person name="Frisvad J.C."/>
            <person name="Nybo J.L."/>
            <person name="Theobald S."/>
            <person name="Kuo A."/>
            <person name="Bowyer P."/>
            <person name="Matsuda Y."/>
            <person name="Mondo S."/>
            <person name="Lyhne E.K."/>
            <person name="Kogle M.E."/>
            <person name="Clum A."/>
            <person name="Lipzen A."/>
            <person name="Salamov A."/>
            <person name="Ngan C.Y."/>
            <person name="Daum C."/>
            <person name="Chiniquy J."/>
            <person name="Barry K."/>
            <person name="LaButti K."/>
            <person name="Simmons B.A."/>
            <person name="Magnuson J.K."/>
            <person name="Mortensen U.H."/>
            <person name="Larsen T.O."/>
            <person name="Grigoriev I.V."/>
            <person name="Baker S.E."/>
            <person name="Andersen M.R."/>
            <person name="Nordberg H.P."/>
            <person name="Cantor M.N."/>
            <person name="Hua S.X."/>
        </authorList>
    </citation>
    <scope>NUCLEOTIDE SEQUENCE [LARGE SCALE GENOMIC DNA]</scope>
    <source>
        <strain evidence="1 2">CBS 102.13</strain>
    </source>
</reference>
<evidence type="ECO:0000313" key="1">
    <source>
        <dbReference type="EMBL" id="PLB39240.1"/>
    </source>
</evidence>
<name>A0A2I2FF44_ASPCN</name>
<gene>
    <name evidence="1" type="ORF">BDW47DRAFT_103285</name>
</gene>
<protein>
    <submittedName>
        <fullName evidence="1">Uncharacterized protein</fullName>
    </submittedName>
</protein>
<sequence length="65" mass="7816">MYRCYLRLLLFSFYLLSCLFIYCPVFSFLCNGSIDFSFSSLYLERMDLLSPIVECSWRTSWPVCR</sequence>
<organism evidence="1 2">
    <name type="scientific">Aspergillus candidus</name>
    <dbReference type="NCBI Taxonomy" id="41067"/>
    <lineage>
        <taxon>Eukaryota</taxon>
        <taxon>Fungi</taxon>
        <taxon>Dikarya</taxon>
        <taxon>Ascomycota</taxon>
        <taxon>Pezizomycotina</taxon>
        <taxon>Eurotiomycetes</taxon>
        <taxon>Eurotiomycetidae</taxon>
        <taxon>Eurotiales</taxon>
        <taxon>Aspergillaceae</taxon>
        <taxon>Aspergillus</taxon>
        <taxon>Aspergillus subgen. Circumdati</taxon>
    </lineage>
</organism>
<dbReference type="GeneID" id="36519202"/>
<dbReference type="AlphaFoldDB" id="A0A2I2FF44"/>
<proteinExistence type="predicted"/>
<evidence type="ECO:0000313" key="2">
    <source>
        <dbReference type="Proteomes" id="UP000234585"/>
    </source>
</evidence>